<dbReference type="PANTHER" id="PTHR46063:SF1">
    <property type="entry name" value="KELCH DOMAIN-CONTAINING PROTEIN 4"/>
    <property type="match status" value="1"/>
</dbReference>
<accession>A0A026X0V0</accession>
<dbReference type="InterPro" id="IPR015915">
    <property type="entry name" value="Kelch-typ_b-propeller"/>
</dbReference>
<reference evidence="3 5" key="2">
    <citation type="journal article" date="2018" name="Genome Res.">
        <title>The genomic architecture and molecular evolution of ant odorant receptors.</title>
        <authorList>
            <person name="McKenzie S.K."/>
            <person name="Kronauer D.J.C."/>
        </authorList>
    </citation>
    <scope>NUCLEOTIDE SEQUENCE [LARGE SCALE GENOMIC DNA]</scope>
    <source>
        <strain evidence="3">Clonal line C1</strain>
    </source>
</reference>
<dbReference type="STRING" id="2015173.A0A026X0V0"/>
<dbReference type="InterPro" id="IPR052588">
    <property type="entry name" value="Kelch_domain_protein"/>
</dbReference>
<evidence type="ECO:0000313" key="5">
    <source>
        <dbReference type="Proteomes" id="UP000279307"/>
    </source>
</evidence>
<dbReference type="Proteomes" id="UP000053097">
    <property type="component" value="Unassembled WGS sequence"/>
</dbReference>
<reference evidence="3" key="3">
    <citation type="submission" date="2018-07" db="EMBL/GenBank/DDBJ databases">
        <authorList>
            <person name="Mckenzie S.K."/>
            <person name="Kronauer D.J.C."/>
        </authorList>
    </citation>
    <scope>NUCLEOTIDE SEQUENCE</scope>
    <source>
        <strain evidence="3">Clonal line C1</strain>
    </source>
</reference>
<proteinExistence type="predicted"/>
<dbReference type="SUPFAM" id="SSF117281">
    <property type="entry name" value="Kelch motif"/>
    <property type="match status" value="1"/>
</dbReference>
<feature type="region of interest" description="Disordered" evidence="1">
    <location>
        <begin position="363"/>
        <end position="399"/>
    </location>
</feature>
<dbReference type="EMBL" id="KK107038">
    <property type="protein sequence ID" value="EZA61935.1"/>
    <property type="molecule type" value="Genomic_DNA"/>
</dbReference>
<feature type="compositionally biased region" description="Basic and acidic residues" evidence="1">
    <location>
        <begin position="363"/>
        <end position="373"/>
    </location>
</feature>
<dbReference type="EMBL" id="QOIP01000009">
    <property type="protein sequence ID" value="RLU18534.1"/>
    <property type="molecule type" value="Genomic_DNA"/>
</dbReference>
<feature type="compositionally biased region" description="Acidic residues" evidence="1">
    <location>
        <begin position="385"/>
        <end position="399"/>
    </location>
</feature>
<dbReference type="Pfam" id="PF13415">
    <property type="entry name" value="Beta-prop_FBX42"/>
    <property type="match status" value="1"/>
</dbReference>
<evidence type="ECO:0000313" key="3">
    <source>
        <dbReference type="EMBL" id="RLU18534.1"/>
    </source>
</evidence>
<feature type="region of interest" description="Disordered" evidence="1">
    <location>
        <begin position="507"/>
        <end position="541"/>
    </location>
</feature>
<feature type="compositionally biased region" description="Acidic residues" evidence="1">
    <location>
        <begin position="511"/>
        <end position="534"/>
    </location>
</feature>
<evidence type="ECO:0000313" key="4">
    <source>
        <dbReference type="Proteomes" id="UP000053097"/>
    </source>
</evidence>
<evidence type="ECO:0000313" key="2">
    <source>
        <dbReference type="EMBL" id="EZA61935.1"/>
    </source>
</evidence>
<organism evidence="2 4">
    <name type="scientific">Ooceraea biroi</name>
    <name type="common">Clonal raider ant</name>
    <name type="synonym">Cerapachys biroi</name>
    <dbReference type="NCBI Taxonomy" id="2015173"/>
    <lineage>
        <taxon>Eukaryota</taxon>
        <taxon>Metazoa</taxon>
        <taxon>Ecdysozoa</taxon>
        <taxon>Arthropoda</taxon>
        <taxon>Hexapoda</taxon>
        <taxon>Insecta</taxon>
        <taxon>Pterygota</taxon>
        <taxon>Neoptera</taxon>
        <taxon>Endopterygota</taxon>
        <taxon>Hymenoptera</taxon>
        <taxon>Apocrita</taxon>
        <taxon>Aculeata</taxon>
        <taxon>Formicoidea</taxon>
        <taxon>Formicidae</taxon>
        <taxon>Dorylinae</taxon>
        <taxon>Ooceraea</taxon>
    </lineage>
</organism>
<dbReference type="Proteomes" id="UP000279307">
    <property type="component" value="Chromosome 9"/>
</dbReference>
<dbReference type="OrthoDB" id="4447at2759"/>
<dbReference type="Gene3D" id="2.120.10.80">
    <property type="entry name" value="Kelch-type beta propeller"/>
    <property type="match status" value="1"/>
</dbReference>
<dbReference type="OMA" id="PSPRVGC"/>
<evidence type="ECO:0000256" key="1">
    <source>
        <dbReference type="SAM" id="MobiDB-lite"/>
    </source>
</evidence>
<name>A0A026X0V0_OOCBI</name>
<keyword evidence="4" id="KW-1185">Reference proteome</keyword>
<protein>
    <submittedName>
        <fullName evidence="2">Kelch domain-containing protein</fullName>
    </submittedName>
</protein>
<sequence>MGKKDKNKNKNKISGSIKTALKTEKKLNVKQKKELAALGEDDIEKVVAEIEREEAHRQRVKEAVIDAPSRRVNFSLTAHPFKNELVMFGGEFHDGRQTLVYGDLFFYNTNKQEWTIVKAPGAPPPRCGHQAAATTNHSGELWIFGGEFTSPSESQYYHYRDLWVFRFTDKKWEKITAPNGPSARSGHRMIHVKKQLIVFGGFHDNLRNDYKYFNDVHIFDLETYTWQKIETVGVPPAPRSGCILLPTADGSKLIVYGGYSKEKAKKDVDRGQVHTDMFLLTQDKNNAAKYKWSCAKQTGVRVSPRCGASATSVQSAANQAFVFGGVHDEDDENEENLRGTFYNDLFALDLGKLHWRVVTLSEKTETSGNAEERRRRRRKKHKEENDELEESGTDSDEEILEKCSEQSAVSIDDDGIFTMTVGPAVPLGISSLSLDSSSAMKCSKQTKFFPSPRINAGMAIKNNILYIYGGIVEEGNRQYTLRDFYSLDYRKLDEWKTLMADDLSSQTWFDSSEDSEDSEEDSEEECDNELVDDNGELREKE</sequence>
<gene>
    <name evidence="3" type="ORF">DMN91_008891</name>
    <name evidence="2" type="ORF">X777_08758</name>
</gene>
<dbReference type="AlphaFoldDB" id="A0A026X0V0"/>
<reference evidence="2 4" key="1">
    <citation type="journal article" date="2014" name="Curr. Biol.">
        <title>The genome of the clonal raider ant Cerapachys biroi.</title>
        <authorList>
            <person name="Oxley P.R."/>
            <person name="Ji L."/>
            <person name="Fetter-Pruneda I."/>
            <person name="McKenzie S.K."/>
            <person name="Li C."/>
            <person name="Hu H."/>
            <person name="Zhang G."/>
            <person name="Kronauer D.J."/>
        </authorList>
    </citation>
    <scope>NUCLEOTIDE SEQUENCE [LARGE SCALE GENOMIC DNA]</scope>
</reference>
<dbReference type="PANTHER" id="PTHR46063">
    <property type="entry name" value="KELCH DOMAIN-CONTAINING PROTEIN"/>
    <property type="match status" value="1"/>
</dbReference>